<evidence type="ECO:0000259" key="2">
    <source>
        <dbReference type="PROSITE" id="PS51471"/>
    </source>
</evidence>
<feature type="region of interest" description="Disordered" evidence="1">
    <location>
        <begin position="45"/>
        <end position="66"/>
    </location>
</feature>
<gene>
    <name evidence="3" type="ORF">FSARC_8357</name>
</gene>
<comment type="caution">
    <text evidence="3">The sequence shown here is derived from an EMBL/GenBank/DDBJ whole genome shotgun (WGS) entry which is preliminary data.</text>
</comment>
<dbReference type="Gene3D" id="2.60.120.620">
    <property type="entry name" value="q2cbj1_9rhob like domain"/>
    <property type="match status" value="1"/>
</dbReference>
<dbReference type="PANTHER" id="PTHR33099:SF7">
    <property type="entry name" value="MYND-TYPE DOMAIN-CONTAINING PROTEIN"/>
    <property type="match status" value="1"/>
</dbReference>
<dbReference type="EMBL" id="JABEXW010000458">
    <property type="protein sequence ID" value="KAF4963652.1"/>
    <property type="molecule type" value="Genomic_DNA"/>
</dbReference>
<protein>
    <recommendedName>
        <fullName evidence="2">Fe2OG dioxygenase domain-containing protein</fullName>
    </recommendedName>
</protein>
<feature type="compositionally biased region" description="Polar residues" evidence="1">
    <location>
        <begin position="1"/>
        <end position="10"/>
    </location>
</feature>
<dbReference type="InterPro" id="IPR005123">
    <property type="entry name" value="Oxoglu/Fe-dep_dioxygenase_dom"/>
</dbReference>
<dbReference type="PANTHER" id="PTHR33099">
    <property type="entry name" value="FE2OG DIOXYGENASE DOMAIN-CONTAINING PROTEIN"/>
    <property type="match status" value="1"/>
</dbReference>
<reference evidence="3" key="1">
    <citation type="journal article" date="2020" name="BMC Genomics">
        <title>Correction to: Identification and distribution of gene clusters required for synthesis of sphingolipid metabolism inhibitors in diverse species of the filamentous fungus Fusarium.</title>
        <authorList>
            <person name="Kim H.S."/>
            <person name="Lohmar J.M."/>
            <person name="Busman M."/>
            <person name="Brown D.W."/>
            <person name="Naumann T.A."/>
            <person name="Divon H.H."/>
            <person name="Lysoe E."/>
            <person name="Uhlig S."/>
            <person name="Proctor R.H."/>
        </authorList>
    </citation>
    <scope>NUCLEOTIDE SEQUENCE</scope>
    <source>
        <strain evidence="3">NRRL 20472</strain>
    </source>
</reference>
<keyword evidence="4" id="KW-1185">Reference proteome</keyword>
<proteinExistence type="predicted"/>
<feature type="domain" description="Fe2OG dioxygenase" evidence="2">
    <location>
        <begin position="160"/>
        <end position="258"/>
    </location>
</feature>
<evidence type="ECO:0000313" key="4">
    <source>
        <dbReference type="Proteomes" id="UP000622797"/>
    </source>
</evidence>
<sequence length="505" mass="55907">MSATSSVTHTPESHSEGPSPTKDLLSAVSSALDKRAGKDIFAIGGSVDADNNASDPASAKSKLTIRWDNKNRDHHHTLKLPISDDTSNPDSFTSLLMDCEPATFGFGKQEVLDEEYRKAGKMDTDEFCTNFNPYEHGIIDTINQVLAQSSCSDARGLGVKAELYKLNVYSAPSGKFKPHVDTPRSDRQMGSLVVCLPIKHKGGQLAVRHGGREIVFDWASQSSDTIQWAAFFSDCEHEVFEVTERHRMTLTYNLFWTSYGPASMSDHLQALDQEALHFYTALGNLLGNEEFLEEGGLIGFTCTHAYPHTSKSSVDNLHHMLKGLDMVVYQALKRMLSTVVVTVALDDSKYRQERRECRESEREDKKGYLEYLRVNDPDLAKTHEVPSDDESDSEGFACISSAPRPAIVFDEEDYHYERGILNPAIVRSPGGGLGNERYFRMKVTWLNYSPGSKASKELSVAFVTYGNEPGIDAYYTSAVIIAKVKESSPVYNSATSGSETDEDGV</sequence>
<feature type="region of interest" description="Disordered" evidence="1">
    <location>
        <begin position="1"/>
        <end position="28"/>
    </location>
</feature>
<feature type="compositionally biased region" description="Low complexity" evidence="1">
    <location>
        <begin position="48"/>
        <end position="62"/>
    </location>
</feature>
<dbReference type="AlphaFoldDB" id="A0A8H4TTA2"/>
<organism evidence="3 4">
    <name type="scientific">Fusarium sarcochroum</name>
    <dbReference type="NCBI Taxonomy" id="1208366"/>
    <lineage>
        <taxon>Eukaryota</taxon>
        <taxon>Fungi</taxon>
        <taxon>Dikarya</taxon>
        <taxon>Ascomycota</taxon>
        <taxon>Pezizomycotina</taxon>
        <taxon>Sordariomycetes</taxon>
        <taxon>Hypocreomycetidae</taxon>
        <taxon>Hypocreales</taxon>
        <taxon>Nectriaceae</taxon>
        <taxon>Fusarium</taxon>
        <taxon>Fusarium lateritium species complex</taxon>
    </lineage>
</organism>
<evidence type="ECO:0000313" key="3">
    <source>
        <dbReference type="EMBL" id="KAF4963652.1"/>
    </source>
</evidence>
<dbReference type="Proteomes" id="UP000622797">
    <property type="component" value="Unassembled WGS sequence"/>
</dbReference>
<name>A0A8H4TTA2_9HYPO</name>
<reference evidence="3" key="2">
    <citation type="submission" date="2020-05" db="EMBL/GenBank/DDBJ databases">
        <authorList>
            <person name="Kim H.-S."/>
            <person name="Proctor R.H."/>
            <person name="Brown D.W."/>
        </authorList>
    </citation>
    <scope>NUCLEOTIDE SEQUENCE</scope>
    <source>
        <strain evidence="3">NRRL 20472</strain>
    </source>
</reference>
<evidence type="ECO:0000256" key="1">
    <source>
        <dbReference type="SAM" id="MobiDB-lite"/>
    </source>
</evidence>
<dbReference type="PROSITE" id="PS51471">
    <property type="entry name" value="FE2OG_OXY"/>
    <property type="match status" value="1"/>
</dbReference>
<accession>A0A8H4TTA2</accession>
<dbReference type="OrthoDB" id="27483at2759"/>